<evidence type="ECO:0000256" key="1">
    <source>
        <dbReference type="ARBA" id="ARBA00004141"/>
    </source>
</evidence>
<dbReference type="Proteomes" id="UP000230750">
    <property type="component" value="Unassembled WGS sequence"/>
</dbReference>
<organism evidence="9 10">
    <name type="scientific">Stichopus japonicus</name>
    <name type="common">Sea cucumber</name>
    <dbReference type="NCBI Taxonomy" id="307972"/>
    <lineage>
        <taxon>Eukaryota</taxon>
        <taxon>Metazoa</taxon>
        <taxon>Echinodermata</taxon>
        <taxon>Eleutherozoa</taxon>
        <taxon>Echinozoa</taxon>
        <taxon>Holothuroidea</taxon>
        <taxon>Aspidochirotacea</taxon>
        <taxon>Aspidochirotida</taxon>
        <taxon>Stichopodidae</taxon>
        <taxon>Apostichopus</taxon>
    </lineage>
</organism>
<dbReference type="Pfam" id="PF05478">
    <property type="entry name" value="Prominin"/>
    <property type="match status" value="1"/>
</dbReference>
<evidence type="ECO:0000313" key="9">
    <source>
        <dbReference type="EMBL" id="PIK55744.1"/>
    </source>
</evidence>
<gene>
    <name evidence="9" type="ORF">BSL78_07355</name>
</gene>
<comment type="caution">
    <text evidence="9">The sequence shown here is derived from an EMBL/GenBank/DDBJ whole genome shotgun (WGS) entry which is preliminary data.</text>
</comment>
<feature type="transmembrane region" description="Helical" evidence="7">
    <location>
        <begin position="160"/>
        <end position="182"/>
    </location>
</feature>
<feature type="signal peptide" evidence="8">
    <location>
        <begin position="1"/>
        <end position="27"/>
    </location>
</feature>
<evidence type="ECO:0000256" key="7">
    <source>
        <dbReference type="SAM" id="Phobius"/>
    </source>
</evidence>
<name>A0A2G8L668_STIJA</name>
<evidence type="ECO:0000256" key="8">
    <source>
        <dbReference type="SAM" id="SignalP"/>
    </source>
</evidence>
<dbReference type="GO" id="GO:0009986">
    <property type="term" value="C:cell surface"/>
    <property type="evidence" value="ECO:0007669"/>
    <property type="project" value="TreeGrafter"/>
</dbReference>
<keyword evidence="4 7" id="KW-1133">Transmembrane helix</keyword>
<keyword evidence="10" id="KW-1185">Reference proteome</keyword>
<feature type="transmembrane region" description="Helical" evidence="7">
    <location>
        <begin position="486"/>
        <end position="511"/>
    </location>
</feature>
<dbReference type="InterPro" id="IPR008795">
    <property type="entry name" value="Prominin"/>
</dbReference>
<evidence type="ECO:0000256" key="2">
    <source>
        <dbReference type="ARBA" id="ARBA00006058"/>
    </source>
</evidence>
<dbReference type="EMBL" id="MRZV01000202">
    <property type="protein sequence ID" value="PIK55744.1"/>
    <property type="molecule type" value="Genomic_DNA"/>
</dbReference>
<evidence type="ECO:0000256" key="4">
    <source>
        <dbReference type="ARBA" id="ARBA00022989"/>
    </source>
</evidence>
<dbReference type="GO" id="GO:0016324">
    <property type="term" value="C:apical plasma membrane"/>
    <property type="evidence" value="ECO:0007669"/>
    <property type="project" value="TreeGrafter"/>
</dbReference>
<dbReference type="GO" id="GO:0005902">
    <property type="term" value="C:microvillus"/>
    <property type="evidence" value="ECO:0007669"/>
    <property type="project" value="TreeGrafter"/>
</dbReference>
<dbReference type="GO" id="GO:0015485">
    <property type="term" value="F:cholesterol binding"/>
    <property type="evidence" value="ECO:0007669"/>
    <property type="project" value="TreeGrafter"/>
</dbReference>
<dbReference type="PANTHER" id="PTHR22730">
    <property type="entry name" value="PROMININ PROM PROTEIN"/>
    <property type="match status" value="1"/>
</dbReference>
<protein>
    <submittedName>
        <fullName evidence="9">Putative prominin-1-like isoform X4</fullName>
    </submittedName>
</protein>
<feature type="chain" id="PRO_5013661327" evidence="8">
    <location>
        <begin position="28"/>
        <end position="697"/>
    </location>
</feature>
<keyword evidence="3 7" id="KW-0812">Transmembrane</keyword>
<feature type="transmembrane region" description="Helical" evidence="7">
    <location>
        <begin position="108"/>
        <end position="139"/>
    </location>
</feature>
<evidence type="ECO:0000256" key="3">
    <source>
        <dbReference type="ARBA" id="ARBA00022692"/>
    </source>
</evidence>
<reference evidence="9 10" key="1">
    <citation type="journal article" date="2017" name="PLoS Biol.">
        <title>The sea cucumber genome provides insights into morphological evolution and visceral regeneration.</title>
        <authorList>
            <person name="Zhang X."/>
            <person name="Sun L."/>
            <person name="Yuan J."/>
            <person name="Sun Y."/>
            <person name="Gao Y."/>
            <person name="Zhang L."/>
            <person name="Li S."/>
            <person name="Dai H."/>
            <person name="Hamel J.F."/>
            <person name="Liu C."/>
            <person name="Yu Y."/>
            <person name="Liu S."/>
            <person name="Lin W."/>
            <person name="Guo K."/>
            <person name="Jin S."/>
            <person name="Xu P."/>
            <person name="Storey K.B."/>
            <person name="Huan P."/>
            <person name="Zhang T."/>
            <person name="Zhou Y."/>
            <person name="Zhang J."/>
            <person name="Lin C."/>
            <person name="Li X."/>
            <person name="Xing L."/>
            <person name="Huo D."/>
            <person name="Sun M."/>
            <person name="Wang L."/>
            <person name="Mercier A."/>
            <person name="Li F."/>
            <person name="Yang H."/>
            <person name="Xiang J."/>
        </authorList>
    </citation>
    <scope>NUCLEOTIDE SEQUENCE [LARGE SCALE GENOMIC DNA]</scope>
    <source>
        <strain evidence="9">Shaxun</strain>
        <tissue evidence="9">Muscle</tissue>
    </source>
</reference>
<accession>A0A2G8L668</accession>
<dbReference type="PANTHER" id="PTHR22730:SF1">
    <property type="entry name" value="PROMININ-LIKE PROTEIN"/>
    <property type="match status" value="1"/>
</dbReference>
<evidence type="ECO:0000313" key="10">
    <source>
        <dbReference type="Proteomes" id="UP000230750"/>
    </source>
</evidence>
<evidence type="ECO:0000256" key="6">
    <source>
        <dbReference type="ARBA" id="ARBA00023180"/>
    </source>
</evidence>
<comment type="subcellular location">
    <subcellularLocation>
        <location evidence="1">Membrane</location>
        <topology evidence="1">Multi-pass membrane protein</topology>
    </subcellularLocation>
</comment>
<feature type="transmembrane region" description="Helical" evidence="7">
    <location>
        <begin position="440"/>
        <end position="465"/>
    </location>
</feature>
<keyword evidence="5 7" id="KW-0472">Membrane</keyword>
<evidence type="ECO:0000256" key="5">
    <source>
        <dbReference type="ARBA" id="ARBA00023136"/>
    </source>
</evidence>
<keyword evidence="8" id="KW-0732">Signal</keyword>
<proteinExistence type="inferred from homology"/>
<dbReference type="GO" id="GO:0005929">
    <property type="term" value="C:cilium"/>
    <property type="evidence" value="ECO:0007669"/>
    <property type="project" value="TreeGrafter"/>
</dbReference>
<dbReference type="OrthoDB" id="6229420at2759"/>
<keyword evidence="6" id="KW-0325">Glycoprotein</keyword>
<dbReference type="GO" id="GO:0071914">
    <property type="term" value="C:prominosome"/>
    <property type="evidence" value="ECO:0007669"/>
    <property type="project" value="TreeGrafter"/>
</dbReference>
<dbReference type="AlphaFoldDB" id="A0A2G8L668"/>
<comment type="similarity">
    <text evidence="2">Belongs to the prominin family.</text>
</comment>
<sequence length="697" mass="75547">MTRTVEWRLVLLLFFSVIVFSGSFVAGQNINDNGTLTFDALPEGDAYNIDSGDIELGGFTLKTTWNIIDGFLKLISPAGPPYDVIIDVINGAIDIDIQSLFSKVQGNITGFVVLFFLGLLFAIIFFLFLIFFCCCRLLCDNCGGKMEQTNSSNFEKLRCVYTGILLLMLFCLIFGAVTALAVSGYTSSQVSDLPDTINNNIDDMLTYVNNTVKEINFLIDKQLPWTVKQVSNDLNDVGDLVGVPVREGLRPTVGAAIAAVYPLANNLSATLSAMEDVNSTQFDLEYLYVDLDTNLSSILTRLDTHCVTCNCCSGFAYSGLSMNMDPRDTQLSPSVSGTFPQEALDASIMALRDVVDLDLSSAADNGSENFENIPTVLADTTSELADELTKVLSKVSGTISSSVEPVESKISALNTQAEEVQDFLTPILVDVVAYDGFRDIAMTVVFGFILFLAGLFVVGVCLAISGCILNKSPPSKRSSLESCGGCVIMIAAALSGLLVPPFMLVSSFTFITGDIDRLVCDNIISREIFVETIDKPDAIIDGYFLGDLLFQNSSIDITVTGLLNACENNKGIYTAFKLENLIDIAQFTNIGQYVGDLDSQFDNITVNFSNVNILTGETRSSLEEFQNSSNYEISWDVFLAELSKPVTYDVNQGNDLSVLAGTMRTAAATINNTGDRAAIEGFAEELDVISKPYGSIH</sequence>